<dbReference type="PROSITE" id="PS50902">
    <property type="entry name" value="FLAVODOXIN_LIKE"/>
    <property type="match status" value="1"/>
</dbReference>
<keyword evidence="7" id="KW-0819">tRNA processing</keyword>
<comment type="caution">
    <text evidence="20">The sequence shown here is derived from an EMBL/GenBank/DDBJ whole genome shotgun (WGS) entry which is preliminary data.</text>
</comment>
<dbReference type="PRINTS" id="PR00369">
    <property type="entry name" value="FLAVODOXIN"/>
</dbReference>
<proteinExistence type="inferred from homology"/>
<evidence type="ECO:0000256" key="2">
    <source>
        <dbReference type="ARBA" id="ARBA00004797"/>
    </source>
</evidence>
<dbReference type="PANTHER" id="PTHR13930:SF0">
    <property type="entry name" value="S-ADENOSYL-L-METHIONINE-DEPENDENT TRNA 4-DEMETHYLWYOSINE SYNTHASE TYW1-RELATED"/>
    <property type="match status" value="1"/>
</dbReference>
<evidence type="ECO:0000256" key="8">
    <source>
        <dbReference type="ARBA" id="ARBA00022723"/>
    </source>
</evidence>
<dbReference type="InterPro" id="IPR013917">
    <property type="entry name" value="tRNA_wybutosine-synth"/>
</dbReference>
<dbReference type="GO" id="GO:0046872">
    <property type="term" value="F:metal ion binding"/>
    <property type="evidence" value="ECO:0007669"/>
    <property type="project" value="UniProtKB-KW"/>
</dbReference>
<organism evidence="20 21">
    <name type="scientific">Mortierella polycephala</name>
    <dbReference type="NCBI Taxonomy" id="41804"/>
    <lineage>
        <taxon>Eukaryota</taxon>
        <taxon>Fungi</taxon>
        <taxon>Fungi incertae sedis</taxon>
        <taxon>Mucoromycota</taxon>
        <taxon>Mortierellomycotina</taxon>
        <taxon>Mortierellomycetes</taxon>
        <taxon>Mortierellales</taxon>
        <taxon>Mortierellaceae</taxon>
        <taxon>Mortierella</taxon>
    </lineage>
</organism>
<comment type="pathway">
    <text evidence="2">tRNA modification; wybutosine-tRNA(Phe) biosynthesis.</text>
</comment>
<dbReference type="InterPro" id="IPR001094">
    <property type="entry name" value="Flavdoxin-like"/>
</dbReference>
<dbReference type="SFLD" id="SFLDS00029">
    <property type="entry name" value="Radical_SAM"/>
    <property type="match status" value="1"/>
</dbReference>
<feature type="region of interest" description="Disordered" evidence="17">
    <location>
        <begin position="384"/>
        <end position="431"/>
    </location>
</feature>
<dbReference type="InterPro" id="IPR058240">
    <property type="entry name" value="rSAM_sf"/>
</dbReference>
<dbReference type="GO" id="GO:0102521">
    <property type="term" value="F:tRNA-4-demethylwyosine synthase activity"/>
    <property type="evidence" value="ECO:0007669"/>
    <property type="project" value="UniProtKB-EC"/>
</dbReference>
<reference evidence="20" key="1">
    <citation type="journal article" date="2020" name="Fungal Divers.">
        <title>Resolving the Mortierellaceae phylogeny through synthesis of multi-gene phylogenetics and phylogenomics.</title>
        <authorList>
            <person name="Vandepol N."/>
            <person name="Liber J."/>
            <person name="Desiro A."/>
            <person name="Na H."/>
            <person name="Kennedy M."/>
            <person name="Barry K."/>
            <person name="Grigoriev I.V."/>
            <person name="Miller A.N."/>
            <person name="O'Donnell K."/>
            <person name="Stajich J.E."/>
            <person name="Bonito G."/>
        </authorList>
    </citation>
    <scope>NUCLEOTIDE SEQUENCE</scope>
    <source>
        <strain evidence="20">KOD948</strain>
    </source>
</reference>
<dbReference type="InterPro" id="IPR013785">
    <property type="entry name" value="Aldolase_TIM"/>
</dbReference>
<evidence type="ECO:0000256" key="15">
    <source>
        <dbReference type="ARBA" id="ARBA00071388"/>
    </source>
</evidence>
<evidence type="ECO:0000259" key="19">
    <source>
        <dbReference type="PROSITE" id="PS51918"/>
    </source>
</evidence>
<keyword evidence="12" id="KW-0456">Lyase</keyword>
<evidence type="ECO:0000259" key="18">
    <source>
        <dbReference type="PROSITE" id="PS50902"/>
    </source>
</evidence>
<dbReference type="Gene3D" id="3.40.50.360">
    <property type="match status" value="1"/>
</dbReference>
<evidence type="ECO:0000256" key="11">
    <source>
        <dbReference type="ARBA" id="ARBA00023014"/>
    </source>
</evidence>
<keyword evidence="9" id="KW-0547">Nucleotide-binding</keyword>
<protein>
    <recommendedName>
        <fullName evidence="15">S-adenosyl-L-methionine-dependent tRNA 4-demethylwyosine synthase</fullName>
        <ecNumber evidence="4">4.1.3.44</ecNumber>
    </recommendedName>
    <alternativeName>
        <fullName evidence="16">tRNA wybutosine-synthesizing protein 1</fullName>
    </alternativeName>
</protein>
<comment type="catalytic activity">
    <reaction evidence="14">
        <text>N(1)-methylguanosine(37) in tRNA(Phe) + pyruvate + S-adenosyl-L-methionine = 4-demethylwyosine(37) in tRNA(Phe) + 5'-deoxyadenosine + L-methionine + CO2 + H2O</text>
        <dbReference type="Rhea" id="RHEA:36347"/>
        <dbReference type="Rhea" id="RHEA-COMP:10164"/>
        <dbReference type="Rhea" id="RHEA-COMP:10165"/>
        <dbReference type="ChEBI" id="CHEBI:15361"/>
        <dbReference type="ChEBI" id="CHEBI:15377"/>
        <dbReference type="ChEBI" id="CHEBI:16526"/>
        <dbReference type="ChEBI" id="CHEBI:17319"/>
        <dbReference type="ChEBI" id="CHEBI:57844"/>
        <dbReference type="ChEBI" id="CHEBI:59789"/>
        <dbReference type="ChEBI" id="CHEBI:64315"/>
        <dbReference type="ChEBI" id="CHEBI:73542"/>
        <dbReference type="EC" id="4.1.3.44"/>
    </reaction>
</comment>
<keyword evidence="11" id="KW-0411">Iron-sulfur</keyword>
<sequence length="871" mass="96890">MSPSSSSSLQLWKEYRIPLVCMALGIATLSILLSNKDGSDDSHTDNNGSKGSDKSGSSSSSSSSSRKDVPHNKVEEIVQDMEHDPTIPDLSQEAVARVVDHATDDQKPYQHQGLKKEVYRRLPKVIRKKPKKNKQTGAEIHNATSTTTSGAGSGCCGGKNSPEDDQSTGCCGGKDKDASTTADVASASCSPSGCACSSSSSTIPAPAMVQIDPLLLPYLAEPMKVFYSTITGTAKLFAQQLAESALALGLPGPKLIDIVDYDTEDFMTESSLSIFILSTYNVEGPNDWFLKWLEDTRFDWRVEKGALSKLKFSVFGLGDSAYGDEFCNGPKAADKWLGQMGAQRVWPFGEGDKNGDQGGAFKRWNNALLTSLLDPNQSHMHEAYFSSDEEDSASASEHDDDEDDVDEDGKPLKTKEEKLGLPTIDGGDASEGEMVDLEDMGNVARKIQQAKENKELDEEAYANQKVRAKRSVGETKDGKAIKPREVREMVSPLLYKSLTKQGYKIIGSHSGVKICRWTKAALRGRGFCYKHSFYGIQSHLCMETTPSLACANKCVFCWRHHTNPVGTEWRWKVDDPEFILEGALENHYGMLKQLKGVPGVRSDRFVEATQVKHCALSLVGEPIFYPHINEFVKLLNKKHISSFLVTNAQFPDAIANMDPVTQLYVSVDASTKESLKKIDRPLFRDFWERFLDSLDALGKKGQRTVYRLTLVKDFNTDEIANYVELIRRGQPDFIEIKGVTYCGYGGASGLTMANVPYHAEVVRFVELIQERLGAGYEIAAEHAHSCSILVASTKFKKGDKWYTHIDYDKFFELVESGKKFTSLDYMAETPTWAYFGAPEGGFDPEETRYFRKTKEQRRVERERREREEKEA</sequence>
<accession>A0A9P6Q3I7</accession>
<dbReference type="SFLD" id="SFLDF00284">
    <property type="entry name" value="tRNA_wybutosine-synthesizing"/>
    <property type="match status" value="1"/>
</dbReference>
<dbReference type="Pfam" id="PF00258">
    <property type="entry name" value="Flavodoxin_1"/>
    <property type="match status" value="1"/>
</dbReference>
<evidence type="ECO:0000256" key="1">
    <source>
        <dbReference type="ARBA" id="ARBA00001966"/>
    </source>
</evidence>
<evidence type="ECO:0000256" key="4">
    <source>
        <dbReference type="ARBA" id="ARBA00012821"/>
    </source>
</evidence>
<dbReference type="CDD" id="cd01335">
    <property type="entry name" value="Radical_SAM"/>
    <property type="match status" value="1"/>
</dbReference>
<dbReference type="GO" id="GO:0031591">
    <property type="term" value="P:wybutosine biosynthetic process"/>
    <property type="evidence" value="ECO:0007669"/>
    <property type="project" value="TreeGrafter"/>
</dbReference>
<dbReference type="PANTHER" id="PTHR13930">
    <property type="entry name" value="S-ADENOSYL-L-METHIONINE-DEPENDENT TRNA 4-DEMETHYLWYOSINE SYNTHASE"/>
    <property type="match status" value="1"/>
</dbReference>
<dbReference type="AlphaFoldDB" id="A0A9P6Q3I7"/>
<evidence type="ECO:0000256" key="7">
    <source>
        <dbReference type="ARBA" id="ARBA00022694"/>
    </source>
</evidence>
<dbReference type="SUPFAM" id="SSF52218">
    <property type="entry name" value="Flavoproteins"/>
    <property type="match status" value="1"/>
</dbReference>
<evidence type="ECO:0000256" key="3">
    <source>
        <dbReference type="ARBA" id="ARBA00010115"/>
    </source>
</evidence>
<feature type="region of interest" description="Disordered" evidence="17">
    <location>
        <begin position="36"/>
        <end position="72"/>
    </location>
</feature>
<dbReference type="InterPro" id="IPR029039">
    <property type="entry name" value="Flavoprotein-like_sf"/>
</dbReference>
<dbReference type="GO" id="GO:0010181">
    <property type="term" value="F:FMN binding"/>
    <property type="evidence" value="ECO:0007669"/>
    <property type="project" value="InterPro"/>
</dbReference>
<dbReference type="OrthoDB" id="271553at2759"/>
<evidence type="ECO:0000313" key="21">
    <source>
        <dbReference type="Proteomes" id="UP000726737"/>
    </source>
</evidence>
<evidence type="ECO:0000256" key="12">
    <source>
        <dbReference type="ARBA" id="ARBA00023239"/>
    </source>
</evidence>
<dbReference type="Pfam" id="PF08608">
    <property type="entry name" value="Wyosine_form"/>
    <property type="match status" value="1"/>
</dbReference>
<dbReference type="Gene3D" id="3.20.20.70">
    <property type="entry name" value="Aldolase class I"/>
    <property type="match status" value="1"/>
</dbReference>
<dbReference type="InterPro" id="IPR008254">
    <property type="entry name" value="Flavodoxin/NO_synth"/>
</dbReference>
<dbReference type="SUPFAM" id="SSF102114">
    <property type="entry name" value="Radical SAM enzymes"/>
    <property type="match status" value="1"/>
</dbReference>
<dbReference type="EC" id="4.1.3.44" evidence="4"/>
<keyword evidence="10" id="KW-0408">Iron</keyword>
<dbReference type="FunFam" id="3.20.20.70:FF:000196">
    <property type="entry name" value="S-adenosyl-L-methionine-dependent tRNA 4-demethylwyosine synthase"/>
    <property type="match status" value="1"/>
</dbReference>
<name>A0A9P6Q3I7_9FUNG</name>
<evidence type="ECO:0000256" key="6">
    <source>
        <dbReference type="ARBA" id="ARBA00022691"/>
    </source>
</evidence>
<evidence type="ECO:0000256" key="9">
    <source>
        <dbReference type="ARBA" id="ARBA00022741"/>
    </source>
</evidence>
<feature type="compositionally biased region" description="Basic and acidic residues" evidence="17">
    <location>
        <begin position="408"/>
        <end position="419"/>
    </location>
</feature>
<evidence type="ECO:0000256" key="14">
    <source>
        <dbReference type="ARBA" id="ARBA00049466"/>
    </source>
</evidence>
<evidence type="ECO:0000256" key="13">
    <source>
        <dbReference type="ARBA" id="ARBA00025368"/>
    </source>
</evidence>
<dbReference type="Proteomes" id="UP000726737">
    <property type="component" value="Unassembled WGS sequence"/>
</dbReference>
<dbReference type="PROSITE" id="PS51918">
    <property type="entry name" value="RADICAL_SAM"/>
    <property type="match status" value="1"/>
</dbReference>
<evidence type="ECO:0000313" key="20">
    <source>
        <dbReference type="EMBL" id="KAG0259879.1"/>
    </source>
</evidence>
<dbReference type="GO" id="GO:0051539">
    <property type="term" value="F:4 iron, 4 sulfur cluster binding"/>
    <property type="evidence" value="ECO:0007669"/>
    <property type="project" value="UniProtKB-KW"/>
</dbReference>
<keyword evidence="5" id="KW-0004">4Fe-4S</keyword>
<keyword evidence="21" id="KW-1185">Reference proteome</keyword>
<evidence type="ECO:0000256" key="17">
    <source>
        <dbReference type="SAM" id="MobiDB-lite"/>
    </source>
</evidence>
<comment type="function">
    <text evidence="13">Probable component of the wybutosine biosynthesis pathway. Wybutosine is a hyper modified guanosine with a tricyclic base found at the 3'-position adjacent to the anticodon of eukaryotic phenylalanine tRNA. Catalyzes the condensation of N-methylguanine with 2 carbon atoms from pyruvate to form the tricyclic 4-demethylwyosine, an intermediate in wybutosine biosynthesis.</text>
</comment>
<feature type="domain" description="Radical SAM core" evidence="19">
    <location>
        <begin position="534"/>
        <end position="777"/>
    </location>
</feature>
<feature type="compositionally biased region" description="Acidic residues" evidence="17">
    <location>
        <begin position="387"/>
        <end position="407"/>
    </location>
</feature>
<comment type="cofactor">
    <cofactor evidence="1">
        <name>[4Fe-4S] cluster</name>
        <dbReference type="ChEBI" id="CHEBI:49883"/>
    </cofactor>
</comment>
<dbReference type="InterPro" id="IPR034556">
    <property type="entry name" value="tRNA_wybutosine-synthase"/>
</dbReference>
<comment type="similarity">
    <text evidence="3">Belongs to the TYW1 family.</text>
</comment>
<keyword evidence="6" id="KW-0949">S-adenosyl-L-methionine</keyword>
<gene>
    <name evidence="20" type="primary">TYW1</name>
    <name evidence="20" type="ORF">BG011_002330</name>
</gene>
<dbReference type="EMBL" id="JAAAJA010000172">
    <property type="protein sequence ID" value="KAG0259879.1"/>
    <property type="molecule type" value="Genomic_DNA"/>
</dbReference>
<evidence type="ECO:0000256" key="10">
    <source>
        <dbReference type="ARBA" id="ARBA00023004"/>
    </source>
</evidence>
<evidence type="ECO:0000256" key="5">
    <source>
        <dbReference type="ARBA" id="ARBA00022485"/>
    </source>
</evidence>
<feature type="domain" description="Flavodoxin-like" evidence="18">
    <location>
        <begin position="223"/>
        <end position="369"/>
    </location>
</feature>
<dbReference type="Pfam" id="PF04055">
    <property type="entry name" value="Radical_SAM"/>
    <property type="match status" value="1"/>
</dbReference>
<feature type="compositionally biased region" description="Low complexity" evidence="17">
    <location>
        <begin position="45"/>
        <end position="64"/>
    </location>
</feature>
<evidence type="ECO:0000256" key="16">
    <source>
        <dbReference type="ARBA" id="ARBA00077859"/>
    </source>
</evidence>
<dbReference type="InterPro" id="IPR007197">
    <property type="entry name" value="rSAM"/>
</dbReference>
<keyword evidence="8" id="KW-0479">Metal-binding</keyword>
<dbReference type="SFLD" id="SFLDG01071">
    <property type="entry name" value="tRNA_wybutosine-synthesizing"/>
    <property type="match status" value="1"/>
</dbReference>